<protein>
    <recommendedName>
        <fullName evidence="3">Capsid protein</fullName>
    </recommendedName>
</protein>
<evidence type="ECO:0000313" key="1">
    <source>
        <dbReference type="EMBL" id="GCA68052.1"/>
    </source>
</evidence>
<dbReference type="EMBL" id="BHGK01000001">
    <property type="protein sequence ID" value="GCA68052.1"/>
    <property type="molecule type" value="Genomic_DNA"/>
</dbReference>
<comment type="caution">
    <text evidence="1">The sequence shown here is derived from an EMBL/GenBank/DDBJ whole genome shotgun (WGS) entry which is preliminary data.</text>
</comment>
<sequence>MAFKPITAPRGTIIQGKNGKAELKWDPSFVPNRNQKFDRMQKFVDSEVLRRCSPRVPFQTGALEKSGKLGTTVGSGVVEYIAPYARMQYYGTAETRSYDPNRGGKWFERMKVAEKSEILEGAKKIGG</sequence>
<keyword evidence="2" id="KW-1185">Reference proteome</keyword>
<dbReference type="RefSeq" id="WP_119298687.1">
    <property type="nucleotide sequence ID" value="NZ_BHGK01000001.1"/>
</dbReference>
<organism evidence="1 2">
    <name type="scientific">Mediterraneibacter butyricigenes</name>
    <dbReference type="NCBI Taxonomy" id="2316025"/>
    <lineage>
        <taxon>Bacteria</taxon>
        <taxon>Bacillati</taxon>
        <taxon>Bacillota</taxon>
        <taxon>Clostridia</taxon>
        <taxon>Lachnospirales</taxon>
        <taxon>Lachnospiraceae</taxon>
        <taxon>Mediterraneibacter</taxon>
    </lineage>
</organism>
<dbReference type="AlphaFoldDB" id="A0A391PLX9"/>
<evidence type="ECO:0008006" key="3">
    <source>
        <dbReference type="Google" id="ProtNLM"/>
    </source>
</evidence>
<reference evidence="2" key="1">
    <citation type="submission" date="2018-09" db="EMBL/GenBank/DDBJ databases">
        <title>Draft Genome Sequence of Mediterraneibacter sp. KCTC 15684.</title>
        <authorList>
            <person name="Kim J.S."/>
            <person name="Han K.I."/>
            <person name="Suh M.K."/>
            <person name="Lee K.C."/>
            <person name="Eom M.K."/>
            <person name="Lee J.H."/>
            <person name="Park S.H."/>
            <person name="Kang S.W."/>
            <person name="Park J.E."/>
            <person name="Oh B.S."/>
            <person name="Yu S.Y."/>
            <person name="Choi S.H."/>
            <person name="Lee D.H."/>
            <person name="Yoon H."/>
            <person name="Kim B."/>
            <person name="Yang S.J."/>
            <person name="Lee J.S."/>
        </authorList>
    </citation>
    <scope>NUCLEOTIDE SEQUENCE [LARGE SCALE GENOMIC DNA]</scope>
    <source>
        <strain evidence="2">KCTC 15684</strain>
    </source>
</reference>
<accession>A0A391PLX9</accession>
<gene>
    <name evidence="1" type="ORF">KGMB01110_24880</name>
</gene>
<evidence type="ECO:0000313" key="2">
    <source>
        <dbReference type="Proteomes" id="UP000265643"/>
    </source>
</evidence>
<dbReference type="Proteomes" id="UP000265643">
    <property type="component" value="Unassembled WGS sequence"/>
</dbReference>
<proteinExistence type="predicted"/>
<name>A0A391PLX9_9FIRM</name>